<proteinExistence type="predicted"/>
<keyword evidence="2" id="KW-1185">Reference proteome</keyword>
<dbReference type="Gramene" id="AET4Gv20240200.25">
    <property type="protein sequence ID" value="AET4Gv20240200.25"/>
    <property type="gene ID" value="AET4Gv20240200"/>
</dbReference>
<evidence type="ECO:0000313" key="1">
    <source>
        <dbReference type="EnsemblPlants" id="AET4Gv20240200.25"/>
    </source>
</evidence>
<organism evidence="1 2">
    <name type="scientific">Aegilops tauschii subsp. strangulata</name>
    <name type="common">Goatgrass</name>
    <dbReference type="NCBI Taxonomy" id="200361"/>
    <lineage>
        <taxon>Eukaryota</taxon>
        <taxon>Viridiplantae</taxon>
        <taxon>Streptophyta</taxon>
        <taxon>Embryophyta</taxon>
        <taxon>Tracheophyta</taxon>
        <taxon>Spermatophyta</taxon>
        <taxon>Magnoliopsida</taxon>
        <taxon>Liliopsida</taxon>
        <taxon>Poales</taxon>
        <taxon>Poaceae</taxon>
        <taxon>BOP clade</taxon>
        <taxon>Pooideae</taxon>
        <taxon>Triticodae</taxon>
        <taxon>Triticeae</taxon>
        <taxon>Triticinae</taxon>
        <taxon>Aegilops</taxon>
    </lineage>
</organism>
<dbReference type="Proteomes" id="UP000015105">
    <property type="component" value="Chromosome 4D"/>
</dbReference>
<dbReference type="EnsemblPlants" id="AET4Gv20240200.25">
    <property type="protein sequence ID" value="AET4Gv20240200.25"/>
    <property type="gene ID" value="AET4Gv20240200"/>
</dbReference>
<accession>A0A453HMS6</accession>
<protein>
    <submittedName>
        <fullName evidence="1">Uncharacterized protein</fullName>
    </submittedName>
</protein>
<dbReference type="AlphaFoldDB" id="A0A453HMS6"/>
<sequence>YFVHRMLVRLRQLGTKLCLHGLSNPWILGCGALFRHPRKFLRQKHAAQGDGDDGGGCRAKRGELLLQANRRA</sequence>
<reference evidence="2" key="2">
    <citation type="journal article" date="2017" name="Nat. Plants">
        <title>The Aegilops tauschii genome reveals multiple impacts of transposons.</title>
        <authorList>
            <person name="Zhao G."/>
            <person name="Zou C."/>
            <person name="Li K."/>
            <person name="Wang K."/>
            <person name="Li T."/>
            <person name="Gao L."/>
            <person name="Zhang X."/>
            <person name="Wang H."/>
            <person name="Yang Z."/>
            <person name="Liu X."/>
            <person name="Jiang W."/>
            <person name="Mao L."/>
            <person name="Kong X."/>
            <person name="Jiao Y."/>
            <person name="Jia J."/>
        </authorList>
    </citation>
    <scope>NUCLEOTIDE SEQUENCE [LARGE SCALE GENOMIC DNA]</scope>
    <source>
        <strain evidence="2">cv. AL8/78</strain>
    </source>
</reference>
<reference evidence="1" key="4">
    <citation type="submission" date="2019-03" db="UniProtKB">
        <authorList>
            <consortium name="EnsemblPlants"/>
        </authorList>
    </citation>
    <scope>IDENTIFICATION</scope>
</reference>
<reference evidence="1" key="3">
    <citation type="journal article" date="2017" name="Nature">
        <title>Genome sequence of the progenitor of the wheat D genome Aegilops tauschii.</title>
        <authorList>
            <person name="Luo M.C."/>
            <person name="Gu Y.Q."/>
            <person name="Puiu D."/>
            <person name="Wang H."/>
            <person name="Twardziok S.O."/>
            <person name="Deal K.R."/>
            <person name="Huo N."/>
            <person name="Zhu T."/>
            <person name="Wang L."/>
            <person name="Wang Y."/>
            <person name="McGuire P.E."/>
            <person name="Liu S."/>
            <person name="Long H."/>
            <person name="Ramasamy R.K."/>
            <person name="Rodriguez J.C."/>
            <person name="Van S.L."/>
            <person name="Yuan L."/>
            <person name="Wang Z."/>
            <person name="Xia Z."/>
            <person name="Xiao L."/>
            <person name="Anderson O.D."/>
            <person name="Ouyang S."/>
            <person name="Liang Y."/>
            <person name="Zimin A.V."/>
            <person name="Pertea G."/>
            <person name="Qi P."/>
            <person name="Bennetzen J.L."/>
            <person name="Dai X."/>
            <person name="Dawson M.W."/>
            <person name="Muller H.G."/>
            <person name="Kugler K."/>
            <person name="Rivarola-Duarte L."/>
            <person name="Spannagl M."/>
            <person name="Mayer K.F.X."/>
            <person name="Lu F.H."/>
            <person name="Bevan M.W."/>
            <person name="Leroy P."/>
            <person name="Li P."/>
            <person name="You F.M."/>
            <person name="Sun Q."/>
            <person name="Liu Z."/>
            <person name="Lyons E."/>
            <person name="Wicker T."/>
            <person name="Salzberg S.L."/>
            <person name="Devos K.M."/>
            <person name="Dvorak J."/>
        </authorList>
    </citation>
    <scope>NUCLEOTIDE SEQUENCE [LARGE SCALE GENOMIC DNA]</scope>
    <source>
        <strain evidence="1">cv. AL8/78</strain>
    </source>
</reference>
<reference evidence="1" key="5">
    <citation type="journal article" date="2021" name="G3 (Bethesda)">
        <title>Aegilops tauschii genome assembly Aet v5.0 features greater sequence contiguity and improved annotation.</title>
        <authorList>
            <person name="Wang L."/>
            <person name="Zhu T."/>
            <person name="Rodriguez J.C."/>
            <person name="Deal K.R."/>
            <person name="Dubcovsky J."/>
            <person name="McGuire P.E."/>
            <person name="Lux T."/>
            <person name="Spannagl M."/>
            <person name="Mayer K.F.X."/>
            <person name="Baldrich P."/>
            <person name="Meyers B.C."/>
            <person name="Huo N."/>
            <person name="Gu Y.Q."/>
            <person name="Zhou H."/>
            <person name="Devos K.M."/>
            <person name="Bennetzen J.L."/>
            <person name="Unver T."/>
            <person name="Budak H."/>
            <person name="Gulick P.J."/>
            <person name="Galiba G."/>
            <person name="Kalapos B."/>
            <person name="Nelson D.R."/>
            <person name="Li P."/>
            <person name="You F.M."/>
            <person name="Luo M.C."/>
            <person name="Dvorak J."/>
        </authorList>
    </citation>
    <scope>NUCLEOTIDE SEQUENCE [LARGE SCALE GENOMIC DNA]</scope>
    <source>
        <strain evidence="1">cv. AL8/78</strain>
    </source>
</reference>
<reference evidence="2" key="1">
    <citation type="journal article" date="2014" name="Science">
        <title>Ancient hybridizations among the ancestral genomes of bread wheat.</title>
        <authorList>
            <consortium name="International Wheat Genome Sequencing Consortium,"/>
            <person name="Marcussen T."/>
            <person name="Sandve S.R."/>
            <person name="Heier L."/>
            <person name="Spannagl M."/>
            <person name="Pfeifer M."/>
            <person name="Jakobsen K.S."/>
            <person name="Wulff B.B."/>
            <person name="Steuernagel B."/>
            <person name="Mayer K.F."/>
            <person name="Olsen O.A."/>
        </authorList>
    </citation>
    <scope>NUCLEOTIDE SEQUENCE [LARGE SCALE GENOMIC DNA]</scope>
    <source>
        <strain evidence="2">cv. AL8/78</strain>
    </source>
</reference>
<name>A0A453HMS6_AEGTS</name>
<evidence type="ECO:0000313" key="2">
    <source>
        <dbReference type="Proteomes" id="UP000015105"/>
    </source>
</evidence>